<dbReference type="RefSeq" id="WP_187560725.1">
    <property type="nucleotide sequence ID" value="NZ_JACGWS010000002.1"/>
</dbReference>
<protein>
    <recommendedName>
        <fullName evidence="3">Bacteriocin</fullName>
    </recommendedName>
</protein>
<organism evidence="1 2">
    <name type="scientific">Kordia aestuariivivens</name>
    <dbReference type="NCBI Taxonomy" id="2759037"/>
    <lineage>
        <taxon>Bacteria</taxon>
        <taxon>Pseudomonadati</taxon>
        <taxon>Bacteroidota</taxon>
        <taxon>Flavobacteriia</taxon>
        <taxon>Flavobacteriales</taxon>
        <taxon>Flavobacteriaceae</taxon>
        <taxon>Kordia</taxon>
    </lineage>
</organism>
<keyword evidence="2" id="KW-1185">Reference proteome</keyword>
<evidence type="ECO:0000313" key="1">
    <source>
        <dbReference type="EMBL" id="MBC8753679.1"/>
    </source>
</evidence>
<proteinExistence type="predicted"/>
<dbReference type="Proteomes" id="UP000619238">
    <property type="component" value="Unassembled WGS sequence"/>
</dbReference>
<name>A0ABR7Q5P6_9FLAO</name>
<gene>
    <name evidence="1" type="ORF">H2O64_03300</name>
</gene>
<comment type="caution">
    <text evidence="1">The sequence shown here is derived from an EMBL/GenBank/DDBJ whole genome shotgun (WGS) entry which is preliminary data.</text>
</comment>
<reference evidence="1 2" key="1">
    <citation type="submission" date="2020-07" db="EMBL/GenBank/DDBJ databases">
        <title>Description of Kordia aestuariivivens sp. nov., isolated from a tidal flat.</title>
        <authorList>
            <person name="Park S."/>
            <person name="Yoon J.-H."/>
        </authorList>
    </citation>
    <scope>NUCLEOTIDE SEQUENCE [LARGE SCALE GENOMIC DNA]</scope>
    <source>
        <strain evidence="1 2">YSTF-M3</strain>
    </source>
</reference>
<evidence type="ECO:0008006" key="3">
    <source>
        <dbReference type="Google" id="ProtNLM"/>
    </source>
</evidence>
<dbReference type="EMBL" id="JACGWS010000002">
    <property type="protein sequence ID" value="MBC8753679.1"/>
    <property type="molecule type" value="Genomic_DNA"/>
</dbReference>
<sequence>MKKSILGIKGVSELNKKEQSKITGAGPITCARGGTSHCKETGSHCKEFNCQGLWGGDPGGMG</sequence>
<accession>A0ABR7Q5P6</accession>
<evidence type="ECO:0000313" key="2">
    <source>
        <dbReference type="Proteomes" id="UP000619238"/>
    </source>
</evidence>